<feature type="compositionally biased region" description="Polar residues" evidence="2">
    <location>
        <begin position="180"/>
        <end position="191"/>
    </location>
</feature>
<protein>
    <submittedName>
        <fullName evidence="3">Ccdc190 protein</fullName>
    </submittedName>
</protein>
<dbReference type="Pfam" id="PF15768">
    <property type="entry name" value="CC190"/>
    <property type="match status" value="1"/>
</dbReference>
<dbReference type="PANTHER" id="PTHR36871">
    <property type="entry name" value="COILED-COIL DOMAIN-CONTAINING PROTEIN 190"/>
    <property type="match status" value="1"/>
</dbReference>
<dbReference type="EMBL" id="CALSGD010001417">
    <property type="protein sequence ID" value="CAH6789441.1"/>
    <property type="molecule type" value="Genomic_DNA"/>
</dbReference>
<feature type="coiled-coil region" evidence="1">
    <location>
        <begin position="43"/>
        <end position="70"/>
    </location>
</feature>
<dbReference type="AlphaFoldDB" id="A0AAU9Z9P5"/>
<proteinExistence type="predicted"/>
<comment type="caution">
    <text evidence="3">The sequence shown here is derived from an EMBL/GenBank/DDBJ whole genome shotgun (WGS) entry which is preliminary data.</text>
</comment>
<evidence type="ECO:0000256" key="2">
    <source>
        <dbReference type="SAM" id="MobiDB-lite"/>
    </source>
</evidence>
<dbReference type="PANTHER" id="PTHR36871:SF1">
    <property type="entry name" value="COILED-COIL DOMAIN-CONTAINING PROTEIN 190"/>
    <property type="match status" value="1"/>
</dbReference>
<keyword evidence="4" id="KW-1185">Reference proteome</keyword>
<feature type="compositionally biased region" description="Polar residues" evidence="2">
    <location>
        <begin position="150"/>
        <end position="163"/>
    </location>
</feature>
<evidence type="ECO:0000256" key="1">
    <source>
        <dbReference type="SAM" id="Coils"/>
    </source>
</evidence>
<sequence>MDRSRARGPLYKQFDLERKNARQAEARLSLRLQRLELICLYHVKSLAREQRQLQKELQRLQQDIIKKRLSSHVESGIQKRPRDGVTFSPQTGQSHTVPDPKIRILATNRIQEIKTKIQGPSLHDSALKDALRNEEHLQCQRDRHSCYKEGNSQAQEGKSTKPLNSRDHNKDVSVPCHGQEISTNSTEDSPVSSSDGDRGSASADETRSKNAGQKLHGDAGDQNAPSSVDCAESSKGKCTKPTFLELFAKAKNAHYLRHRVPPESERLLSIREIFGHGDSSLLREGGKL</sequence>
<name>A0AAU9Z9P5_PHORO</name>
<reference evidence="3" key="1">
    <citation type="submission" date="2022-06" db="EMBL/GenBank/DDBJ databases">
        <authorList>
            <person name="Andreotti S."/>
            <person name="Wyler E."/>
        </authorList>
    </citation>
    <scope>NUCLEOTIDE SEQUENCE</scope>
</reference>
<accession>A0AAU9Z9P5</accession>
<dbReference type="Proteomes" id="UP001152836">
    <property type="component" value="Unassembled WGS sequence"/>
</dbReference>
<feature type="region of interest" description="Disordered" evidence="2">
    <location>
        <begin position="71"/>
        <end position="101"/>
    </location>
</feature>
<gene>
    <name evidence="3" type="primary">Ccdc190</name>
    <name evidence="3" type="ORF">PHOROB_LOCUS6950</name>
</gene>
<feature type="compositionally biased region" description="Polar residues" evidence="2">
    <location>
        <begin position="87"/>
        <end position="96"/>
    </location>
</feature>
<evidence type="ECO:0000313" key="4">
    <source>
        <dbReference type="Proteomes" id="UP001152836"/>
    </source>
</evidence>
<feature type="region of interest" description="Disordered" evidence="2">
    <location>
        <begin position="142"/>
        <end position="236"/>
    </location>
</feature>
<keyword evidence="1" id="KW-0175">Coiled coil</keyword>
<organism evidence="3 4">
    <name type="scientific">Phodopus roborovskii</name>
    <name type="common">Roborovski's desert hamster</name>
    <name type="synonym">Cricetulus roborovskii</name>
    <dbReference type="NCBI Taxonomy" id="109678"/>
    <lineage>
        <taxon>Eukaryota</taxon>
        <taxon>Metazoa</taxon>
        <taxon>Chordata</taxon>
        <taxon>Craniata</taxon>
        <taxon>Vertebrata</taxon>
        <taxon>Euteleostomi</taxon>
        <taxon>Mammalia</taxon>
        <taxon>Eutheria</taxon>
        <taxon>Euarchontoglires</taxon>
        <taxon>Glires</taxon>
        <taxon>Rodentia</taxon>
        <taxon>Myomorpha</taxon>
        <taxon>Muroidea</taxon>
        <taxon>Cricetidae</taxon>
        <taxon>Cricetinae</taxon>
        <taxon>Phodopus</taxon>
    </lineage>
</organism>
<dbReference type="InterPro" id="IPR031525">
    <property type="entry name" value="CC190"/>
</dbReference>
<evidence type="ECO:0000313" key="3">
    <source>
        <dbReference type="EMBL" id="CAH6789441.1"/>
    </source>
</evidence>